<reference evidence="1" key="1">
    <citation type="submission" date="2018-06" db="EMBL/GenBank/DDBJ databases">
        <authorList>
            <person name="Zhirakovskaya E."/>
        </authorList>
    </citation>
    <scope>NUCLEOTIDE SEQUENCE</scope>
</reference>
<protein>
    <submittedName>
        <fullName evidence="1">Uncharacterized protein</fullName>
    </submittedName>
</protein>
<dbReference type="EMBL" id="UOFL01000232">
    <property type="protein sequence ID" value="VAW81951.1"/>
    <property type="molecule type" value="Genomic_DNA"/>
</dbReference>
<sequence length="111" mass="12647">MLLLLVTNHWVYAKCGQVAPGYEQKSTMYVVCRDLNVNNKREATLLIKKVMSQYSGPPDEIVIHFVKSKSSIGEAKPTAQESVGYYYTHNNRLLIWPKIKSKAKVFILSVE</sequence>
<dbReference type="AlphaFoldDB" id="A0A3B0YR77"/>
<proteinExistence type="predicted"/>
<name>A0A3B0YR77_9ZZZZ</name>
<accession>A0A3B0YR77</accession>
<gene>
    <name evidence="1" type="ORF">MNBD_GAMMA12-1968</name>
</gene>
<organism evidence="1">
    <name type="scientific">hydrothermal vent metagenome</name>
    <dbReference type="NCBI Taxonomy" id="652676"/>
    <lineage>
        <taxon>unclassified sequences</taxon>
        <taxon>metagenomes</taxon>
        <taxon>ecological metagenomes</taxon>
    </lineage>
</organism>
<evidence type="ECO:0000313" key="1">
    <source>
        <dbReference type="EMBL" id="VAW81951.1"/>
    </source>
</evidence>